<dbReference type="OrthoDB" id="9803101at2"/>
<dbReference type="FunFam" id="3.30.1330.40:FF:000001">
    <property type="entry name" value="L-PSP family endoribonuclease"/>
    <property type="match status" value="1"/>
</dbReference>
<accession>A0A9Q5JHD7</accession>
<dbReference type="AlphaFoldDB" id="A0A9Q5JHD7"/>
<comment type="caution">
    <text evidence="2">The sequence shown here is derived from an EMBL/GenBank/DDBJ whole genome shotgun (WGS) entry which is preliminary data.</text>
</comment>
<gene>
    <name evidence="2" type="ORF">BG262_09110</name>
</gene>
<dbReference type="PANTHER" id="PTHR11803">
    <property type="entry name" value="2-IMINOBUTANOATE/2-IMINOPROPANOATE DEAMINASE RIDA"/>
    <property type="match status" value="1"/>
</dbReference>
<sequence length="125" mass="13430">MKIIATENAPQAIGPYVQGKVVGNLLFASGQIPLDPKTGEMAGTTIEEQTEQVLKNIGAILAEAGTDFDHVVKATCFLDNIEDFVAFNNVYATAFKSDFPARSAVEVARLPKDALVEVEVIAYLD</sequence>
<dbReference type="CDD" id="cd00448">
    <property type="entry name" value="YjgF_YER057c_UK114_family"/>
    <property type="match status" value="1"/>
</dbReference>
<dbReference type="PANTHER" id="PTHR11803:SF39">
    <property type="entry name" value="2-IMINOBUTANOATE_2-IMINOPROPANOATE DEAMINASE"/>
    <property type="match status" value="1"/>
</dbReference>
<name>A0A9Q5JHD7_9LACT</name>
<dbReference type="Proteomes" id="UP000177273">
    <property type="component" value="Unassembled WGS sequence"/>
</dbReference>
<dbReference type="GO" id="GO:0019239">
    <property type="term" value="F:deaminase activity"/>
    <property type="evidence" value="ECO:0007669"/>
    <property type="project" value="TreeGrafter"/>
</dbReference>
<protein>
    <submittedName>
        <fullName evidence="2">Regulator</fullName>
    </submittedName>
</protein>
<evidence type="ECO:0000256" key="1">
    <source>
        <dbReference type="ARBA" id="ARBA00010552"/>
    </source>
</evidence>
<dbReference type="GO" id="GO:0005829">
    <property type="term" value="C:cytosol"/>
    <property type="evidence" value="ECO:0007669"/>
    <property type="project" value="TreeGrafter"/>
</dbReference>
<dbReference type="NCBIfam" id="TIGR00004">
    <property type="entry name" value="Rid family detoxifying hydrolase"/>
    <property type="match status" value="1"/>
</dbReference>
<dbReference type="InterPro" id="IPR006175">
    <property type="entry name" value="YjgF/YER057c/UK114"/>
</dbReference>
<keyword evidence="3" id="KW-1185">Reference proteome</keyword>
<dbReference type="Gene3D" id="3.30.1330.40">
    <property type="entry name" value="RutC-like"/>
    <property type="match status" value="1"/>
</dbReference>
<evidence type="ECO:0000313" key="3">
    <source>
        <dbReference type="Proteomes" id="UP000177273"/>
    </source>
</evidence>
<dbReference type="Pfam" id="PF01042">
    <property type="entry name" value="Ribonuc_L-PSP"/>
    <property type="match status" value="1"/>
</dbReference>
<dbReference type="SUPFAM" id="SSF55298">
    <property type="entry name" value="YjgF-like"/>
    <property type="match status" value="1"/>
</dbReference>
<comment type="similarity">
    <text evidence="1">Belongs to the RutC family.</text>
</comment>
<dbReference type="InterPro" id="IPR006056">
    <property type="entry name" value="RidA"/>
</dbReference>
<dbReference type="RefSeq" id="WP_070787250.1">
    <property type="nucleotide sequence ID" value="NZ_MKIQ01000004.1"/>
</dbReference>
<evidence type="ECO:0000313" key="2">
    <source>
        <dbReference type="EMBL" id="OFI47607.1"/>
    </source>
</evidence>
<dbReference type="EMBL" id="MKIQ01000004">
    <property type="protein sequence ID" value="OFI47607.1"/>
    <property type="molecule type" value="Genomic_DNA"/>
</dbReference>
<proteinExistence type="inferred from homology"/>
<reference evidence="3" key="1">
    <citation type="submission" date="2016-09" db="EMBL/GenBank/DDBJ databases">
        <title>Draft genome sequence of a novel species of the family Streptococcaceae isolated from flowers.</title>
        <authorList>
            <person name="Chuah L.-O."/>
            <person name="Yap K.-P."/>
            <person name="Thong K.L."/>
            <person name="Liong M.T."/>
            <person name="Ahmad R."/>
            <person name="Rusul G."/>
        </authorList>
    </citation>
    <scope>NUCLEOTIDE SEQUENCE [LARGE SCALE GENOMIC DNA]</scope>
    <source>
        <strain evidence="3">HibF3</strain>
    </source>
</reference>
<organism evidence="2 3">
    <name type="scientific">Floricoccus penangensis</name>
    <dbReference type="NCBI Taxonomy" id="1859475"/>
    <lineage>
        <taxon>Bacteria</taxon>
        <taxon>Bacillati</taxon>
        <taxon>Bacillota</taxon>
        <taxon>Bacilli</taxon>
        <taxon>Lactobacillales</taxon>
        <taxon>Streptococcaceae</taxon>
        <taxon>Floricoccus</taxon>
    </lineage>
</organism>
<dbReference type="InterPro" id="IPR035959">
    <property type="entry name" value="RutC-like_sf"/>
</dbReference>